<sequence>NLGMLVLYFYITNGAIFRLILVRPIENVHSRAVIFHFAAVYASLSLAWKMQYHVPKARFPFVSPSYEVSCAIYPSFIKLFLVHIYHRSSALPERTPFATSLCT</sequence>
<dbReference type="AlphaFoldDB" id="A0A147BBN9"/>
<keyword evidence="1" id="KW-0472">Membrane</keyword>
<accession>A0A147BBN9</accession>
<dbReference type="EMBL" id="GEGO01007217">
    <property type="protein sequence ID" value="JAR88187.1"/>
    <property type="molecule type" value="Transcribed_RNA"/>
</dbReference>
<evidence type="ECO:0000256" key="1">
    <source>
        <dbReference type="SAM" id="Phobius"/>
    </source>
</evidence>
<keyword evidence="1" id="KW-0812">Transmembrane</keyword>
<feature type="non-terminal residue" evidence="2">
    <location>
        <position position="1"/>
    </location>
</feature>
<feature type="transmembrane region" description="Helical" evidence="1">
    <location>
        <begin position="34"/>
        <end position="54"/>
    </location>
</feature>
<organism evidence="2">
    <name type="scientific">Ixodes ricinus</name>
    <name type="common">Common tick</name>
    <name type="synonym">Acarus ricinus</name>
    <dbReference type="NCBI Taxonomy" id="34613"/>
    <lineage>
        <taxon>Eukaryota</taxon>
        <taxon>Metazoa</taxon>
        <taxon>Ecdysozoa</taxon>
        <taxon>Arthropoda</taxon>
        <taxon>Chelicerata</taxon>
        <taxon>Arachnida</taxon>
        <taxon>Acari</taxon>
        <taxon>Parasitiformes</taxon>
        <taxon>Ixodida</taxon>
        <taxon>Ixodoidea</taxon>
        <taxon>Ixodidae</taxon>
        <taxon>Ixodinae</taxon>
        <taxon>Ixodes</taxon>
    </lineage>
</organism>
<keyword evidence="1" id="KW-1133">Transmembrane helix</keyword>
<reference evidence="2" key="1">
    <citation type="journal article" date="2018" name="PLoS Negl. Trop. Dis.">
        <title>Sialome diversity of ticks revealed by RNAseq of single tick salivary glands.</title>
        <authorList>
            <person name="Perner J."/>
            <person name="Kropackova S."/>
            <person name="Kopacek P."/>
            <person name="Ribeiro J.M."/>
        </authorList>
    </citation>
    <scope>NUCLEOTIDE SEQUENCE</scope>
    <source>
        <strain evidence="2">Siblings of single egg batch collected in Ceske Budejovice</strain>
        <tissue evidence="2">Salivary glands</tissue>
    </source>
</reference>
<name>A0A147BBN9_IXORI</name>
<protein>
    <submittedName>
        <fullName evidence="2">Uncharacterized protein</fullName>
    </submittedName>
</protein>
<feature type="transmembrane region" description="Helical" evidence="1">
    <location>
        <begin position="6"/>
        <end position="22"/>
    </location>
</feature>
<evidence type="ECO:0000313" key="2">
    <source>
        <dbReference type="EMBL" id="JAR88187.1"/>
    </source>
</evidence>
<proteinExistence type="predicted"/>